<dbReference type="EMBL" id="GBHO01001272">
    <property type="protein sequence ID" value="JAG42332.1"/>
    <property type="molecule type" value="Transcribed_RNA"/>
</dbReference>
<dbReference type="AlphaFoldDB" id="A0A0A9ZAN6"/>
<feature type="region of interest" description="Disordered" evidence="1">
    <location>
        <begin position="910"/>
        <end position="991"/>
    </location>
</feature>
<feature type="compositionally biased region" description="Basic and acidic residues" evidence="1">
    <location>
        <begin position="932"/>
        <end position="941"/>
    </location>
</feature>
<feature type="region of interest" description="Disordered" evidence="1">
    <location>
        <begin position="133"/>
        <end position="197"/>
    </location>
</feature>
<gene>
    <name evidence="2" type="ORF">CM83_81953</name>
</gene>
<protein>
    <submittedName>
        <fullName evidence="2">Uncharacterized protein</fullName>
    </submittedName>
</protein>
<evidence type="ECO:0000313" key="2">
    <source>
        <dbReference type="EMBL" id="JAG42332.1"/>
    </source>
</evidence>
<feature type="compositionally biased region" description="Polar residues" evidence="1">
    <location>
        <begin position="133"/>
        <end position="175"/>
    </location>
</feature>
<proteinExistence type="predicted"/>
<feature type="region of interest" description="Disordered" evidence="1">
    <location>
        <begin position="1036"/>
        <end position="1080"/>
    </location>
</feature>
<reference evidence="2" key="1">
    <citation type="journal article" date="2014" name="PLoS ONE">
        <title>Transcriptome-Based Identification of ABC Transporters in the Western Tarnished Plant Bug Lygus hesperus.</title>
        <authorList>
            <person name="Hull J.J."/>
            <person name="Chaney K."/>
            <person name="Geib S.M."/>
            <person name="Fabrick J.A."/>
            <person name="Brent C.S."/>
            <person name="Walsh D."/>
            <person name="Lavine L.C."/>
        </authorList>
    </citation>
    <scope>NUCLEOTIDE SEQUENCE</scope>
</reference>
<organism evidence="2">
    <name type="scientific">Lygus hesperus</name>
    <name type="common">Western plant bug</name>
    <dbReference type="NCBI Taxonomy" id="30085"/>
    <lineage>
        <taxon>Eukaryota</taxon>
        <taxon>Metazoa</taxon>
        <taxon>Ecdysozoa</taxon>
        <taxon>Arthropoda</taxon>
        <taxon>Hexapoda</taxon>
        <taxon>Insecta</taxon>
        <taxon>Pterygota</taxon>
        <taxon>Neoptera</taxon>
        <taxon>Paraneoptera</taxon>
        <taxon>Hemiptera</taxon>
        <taxon>Heteroptera</taxon>
        <taxon>Panheteroptera</taxon>
        <taxon>Cimicomorpha</taxon>
        <taxon>Miridae</taxon>
        <taxon>Mirini</taxon>
        <taxon>Lygus</taxon>
    </lineage>
</organism>
<feature type="region of interest" description="Disordered" evidence="1">
    <location>
        <begin position="435"/>
        <end position="458"/>
    </location>
</feature>
<reference evidence="2" key="2">
    <citation type="submission" date="2014-07" db="EMBL/GenBank/DDBJ databases">
        <authorList>
            <person name="Hull J."/>
        </authorList>
    </citation>
    <scope>NUCLEOTIDE SEQUENCE</scope>
</reference>
<accession>A0A0A9ZAN6</accession>
<feature type="compositionally biased region" description="Polar residues" evidence="1">
    <location>
        <begin position="437"/>
        <end position="456"/>
    </location>
</feature>
<sequence>MKEGTGLGRASMPKEPLNVGENAADLHQTIPTNIDNQKRGSINSLVFNDQQNIETLDPLRNLRNSRSFVGDVSLPPRARMSFKDFEIKPDSIVANESLSTVGLDDSGILKAGLNDMTCPERVPCVSMSMTSNITSPCSKSRMSLADRTTFSSSPTHDVHQNCEQTTLTKSFQPASYQPALGKPREDQPVNRLETHDDQDTSVSVPFVFKHLPEKKKSDAHKLGQSFPIIEFDESPNRSGVVLQRTSMGINHIPAVNKSVDPNQFVSDQDTSISMPFVFKAVTDKRGSDDYQLRQSFPIIECGESQSSAQMEFTEVTPSVDIAPRKSLARINSDIDGNSIQPSYSSGQMELTDVVAVNRKSIRSSELTSSPQDSSAIEMDETLMKIKAPDEDKAREMFLNATGNTEGLTTTTCDMEETNVKQKIFGNPRKSFFPSAESPLSLTSEETITRPNSSNVAHTAEPISESCAVIDDEETLAKLSLNLDVSGKEQAGSGAVDTDMERIAVNPQIRLSLAPNNRKSFFYSQMSPDRGAAHEVLNANHDVHANVMPELDQPKVEYCNDRTNNVEELPDSAVIAATSGDVNATSDLEQFLKVGLDNPDELKSTIVKRHSDLAAVDKSLDVFPAIPCRKSGSGRAADAQPEDDYCIEQVIVENSIGTVAKGISLDVTNFAVRTVSTEVDIPANAIADYQGELKSSNENKSSVLFSSGARLSCRKSGLGNATYAQPDNDSRAEPLVVEKSIETAAMRISSGNTNLTVQNDDALTNDLTEVDIPLNVPQNASPSAQLACRKSDFGMFVGSQPQDEVCDERGNIVQLSPQRTAMETSVGAKPESNAPLDMLESASFHEHVDRGVSKTDMRLFRKSVHFLNSSRKEDNDARCYSMNESHEEKFEVDLAPSNECVEMKLNSNFETEVSECPLPRRPSRKSCIGIPVDTDKDVEGKSKQTTNSDDNSGEFEFAIRRTKRKSTIGTRQSENYPDFDPRGPEDYDKMNITPLDGQLYESDMVPASESADTEPQEAAEDIDLSQDLMNISLNDGELSESEAGKLNATSTPCKPRASCSTEPPYPDRKRNRSGTAKTPSLASDLAHDLSQEMMNISIQSDTRSPLPKKSFVEPLRKSIGRTLESRESSIGLNIQKPDPILTTSKFQKILI</sequence>
<name>A0A0A9ZAN6_LYGHE</name>
<feature type="compositionally biased region" description="Basic and acidic residues" evidence="1">
    <location>
        <begin position="182"/>
        <end position="197"/>
    </location>
</feature>
<feature type="compositionally biased region" description="Basic and acidic residues" evidence="1">
    <location>
        <begin position="978"/>
        <end position="988"/>
    </location>
</feature>
<evidence type="ECO:0000256" key="1">
    <source>
        <dbReference type="SAM" id="MobiDB-lite"/>
    </source>
</evidence>